<protein>
    <recommendedName>
        <fullName evidence="3">HNH endonuclease</fullName>
    </recommendedName>
</protein>
<evidence type="ECO:0000313" key="2">
    <source>
        <dbReference type="Proteomes" id="UP000222650"/>
    </source>
</evidence>
<accession>A0A0F7IKA7</accession>
<proteinExistence type="predicted"/>
<evidence type="ECO:0000313" key="1">
    <source>
        <dbReference type="EMBL" id="AKG94658.1"/>
    </source>
</evidence>
<reference evidence="2" key="1">
    <citation type="submission" date="2015-04" db="EMBL/GenBank/DDBJ databases">
        <authorList>
            <person name="Moscinski C.N."/>
            <person name="Bina E.A."/>
            <person name="Brahme I.S."/>
            <person name="Hill A.B."/>
            <person name="Himmelstein P.H."/>
            <person name="Hunsicker S.M."/>
            <person name="Ish A.R."/>
            <person name="Le T.S."/>
            <person name="Martin M."/>
            <person name="Shetty S.A."/>
            <person name="Swierzewski T."/>
            <person name="Iyengar V.B."/>
            <person name="Kim H."/>
            <person name="Schafer C.E."/>
            <person name="Grubb S.R."/>
            <person name="Bradley K.W."/>
            <person name="Asai D.J."/>
            <person name="Bowman C.A."/>
            <person name="Russell D.A."/>
            <person name="Pope W.H."/>
            <person name="Jacobs-Sera D."/>
            <person name="Hendrix R.W."/>
            <person name="Hatfull G.F."/>
        </authorList>
    </citation>
    <scope>NUCLEOTIDE SEQUENCE [LARGE SCALE GENOMIC DNA]</scope>
</reference>
<dbReference type="InterPro" id="IPR044930">
    <property type="entry name" value="Homing_endonuclease_His-Me"/>
</dbReference>
<dbReference type="SUPFAM" id="SSF54060">
    <property type="entry name" value="His-Me finger endonucleases"/>
    <property type="match status" value="1"/>
</dbReference>
<organism evidence="1 2">
    <name type="scientific">Mycobacterium phage Momo</name>
    <dbReference type="NCBI Taxonomy" id="1647303"/>
    <lineage>
        <taxon>Viruses</taxon>
        <taxon>Duplodnaviria</taxon>
        <taxon>Heunggongvirae</taxon>
        <taxon>Uroviricota</taxon>
        <taxon>Caudoviricetes</taxon>
        <taxon>Ceeclamvirinae</taxon>
        <taxon>Bixzunavirus</taxon>
        <taxon>Bixzunavirus Bxz1</taxon>
    </lineage>
</organism>
<dbReference type="Proteomes" id="UP000222650">
    <property type="component" value="Genome"/>
</dbReference>
<dbReference type="EMBL" id="KR080196">
    <property type="protein sequence ID" value="AKG94658.1"/>
    <property type="molecule type" value="Genomic_DNA"/>
</dbReference>
<dbReference type="Gene3D" id="3.90.75.10">
    <property type="entry name" value="Homing Intron 3 (I-ppo) Encoded Endonuclease, Chain A"/>
    <property type="match status" value="1"/>
</dbReference>
<name>A0A0F7IKA7_9CAUD</name>
<evidence type="ECO:0008006" key="3">
    <source>
        <dbReference type="Google" id="ProtNLM"/>
    </source>
</evidence>
<dbReference type="InterPro" id="IPR044925">
    <property type="entry name" value="His-Me_finger_sf"/>
</dbReference>
<gene>
    <name evidence="1" type="primary">95</name>
    <name evidence="1" type="ORF">SEA_MOMO_95</name>
</gene>
<sequence length="147" mass="16667">MRPGSQIPVLPRQAAVVTSRMVTRESDGCLISSRTPSKDRPHVEIPGGRQVVATRVVAAVAIGRPVEADEDVHHVCENRRCVEPTHLIVELHVDHLAHHAEDQRRELCSVHGEPYDRVDCRTGWNICRACVREAMRRHRERKRALVL</sequence>
<dbReference type="GO" id="GO:0004519">
    <property type="term" value="F:endonuclease activity"/>
    <property type="evidence" value="ECO:0007669"/>
    <property type="project" value="InterPro"/>
</dbReference>